<organism evidence="2 3">
    <name type="scientific">Zemynaea arenosa</name>
    <dbReference type="NCBI Taxonomy" id="2561931"/>
    <lineage>
        <taxon>Bacteria</taxon>
        <taxon>Pseudomonadati</taxon>
        <taxon>Pseudomonadota</taxon>
        <taxon>Betaproteobacteria</taxon>
        <taxon>Burkholderiales</taxon>
        <taxon>Oxalobacteraceae</taxon>
        <taxon>Telluria group</taxon>
        <taxon>Zemynaea</taxon>
    </lineage>
</organism>
<dbReference type="Proteomes" id="UP000298438">
    <property type="component" value="Unassembled WGS sequence"/>
</dbReference>
<dbReference type="InterPro" id="IPR002798">
    <property type="entry name" value="SpoIIM-like"/>
</dbReference>
<comment type="caution">
    <text evidence="2">The sequence shown here is derived from an EMBL/GenBank/DDBJ whole genome shotgun (WGS) entry which is preliminary data.</text>
</comment>
<name>A0A4Y9SM01_9BURK</name>
<dbReference type="AlphaFoldDB" id="A0A4Y9SM01"/>
<reference evidence="2 3" key="1">
    <citation type="submission" date="2019-03" db="EMBL/GenBank/DDBJ databases">
        <title>Draft Genome Sequence of Massilia arenosa sp. nov., a Novel Massilia Species Isolated from a Sandy-loam Maize Soil.</title>
        <authorList>
            <person name="Raths R."/>
            <person name="Peta V."/>
            <person name="Bucking H."/>
        </authorList>
    </citation>
    <scope>NUCLEOTIDE SEQUENCE [LARGE SCALE GENOMIC DNA]</scope>
    <source>
        <strain evidence="2 3">MC02</strain>
    </source>
</reference>
<dbReference type="OrthoDB" id="9792847at2"/>
<feature type="transmembrane region" description="Helical" evidence="1">
    <location>
        <begin position="238"/>
        <end position="256"/>
    </location>
</feature>
<evidence type="ECO:0000256" key="1">
    <source>
        <dbReference type="SAM" id="Phobius"/>
    </source>
</evidence>
<dbReference type="PANTHER" id="PTHR35337">
    <property type="entry name" value="SLR1478 PROTEIN"/>
    <property type="match status" value="1"/>
</dbReference>
<keyword evidence="1" id="KW-0472">Membrane</keyword>
<keyword evidence="3" id="KW-1185">Reference proteome</keyword>
<dbReference type="EMBL" id="SPVF01000048">
    <property type="protein sequence ID" value="TFW27702.1"/>
    <property type="molecule type" value="Genomic_DNA"/>
</dbReference>
<proteinExistence type="predicted"/>
<evidence type="ECO:0000313" key="2">
    <source>
        <dbReference type="EMBL" id="TFW27702.1"/>
    </source>
</evidence>
<gene>
    <name evidence="2" type="ORF">E4L96_03365</name>
</gene>
<protein>
    <submittedName>
        <fullName evidence="2">Stage II sporulation protein M</fullName>
    </submittedName>
</protein>
<sequence length="335" mass="36452">MAGAPARHGGGAAAVRQAQFEQLHGPLWEQVEALLSARRSEEQARLPELYRRLCQCLALAEQRGYAPALTGYLRSLALRCHRQLYGASAARPLALASLFFQLPRTVRAHWRLLLAVLVLFYGTALAAGVFVWLDPQRAFLFESPMELARMHKMYSPSSVRVGRGGAEGDVLMFGFYIWNNVSIGFRTFAGGVAGGLPALFSVGLNALSLGVTGAWLSLDPATRISFWSFVVTHASFEITGLLLSAMAGMHVGWAVLRPGRLTRRRALQEAARTMFPVVAGAAALTVLAAFFEAFWSARTAIPPEVKFTVGGICWLLVILYFALAGRTLRGRDDAA</sequence>
<feature type="transmembrane region" description="Helical" evidence="1">
    <location>
        <begin position="196"/>
        <end position="218"/>
    </location>
</feature>
<accession>A0A4Y9SM01</accession>
<evidence type="ECO:0000313" key="3">
    <source>
        <dbReference type="Proteomes" id="UP000298438"/>
    </source>
</evidence>
<dbReference type="PANTHER" id="PTHR35337:SF1">
    <property type="entry name" value="SLR1478 PROTEIN"/>
    <property type="match status" value="1"/>
</dbReference>
<dbReference type="Pfam" id="PF01944">
    <property type="entry name" value="SpoIIM"/>
    <property type="match status" value="1"/>
</dbReference>
<feature type="transmembrane region" description="Helical" evidence="1">
    <location>
        <begin position="170"/>
        <end position="189"/>
    </location>
</feature>
<feature type="transmembrane region" description="Helical" evidence="1">
    <location>
        <begin position="307"/>
        <end position="325"/>
    </location>
</feature>
<keyword evidence="1" id="KW-0812">Transmembrane</keyword>
<feature type="transmembrane region" description="Helical" evidence="1">
    <location>
        <begin position="112"/>
        <end position="133"/>
    </location>
</feature>
<keyword evidence="1" id="KW-1133">Transmembrane helix</keyword>
<feature type="transmembrane region" description="Helical" evidence="1">
    <location>
        <begin position="277"/>
        <end position="295"/>
    </location>
</feature>